<keyword evidence="1 5" id="KW-0489">Methyltransferase</keyword>
<dbReference type="Gene3D" id="3.40.50.150">
    <property type="entry name" value="Vaccinia Virus protein VP39"/>
    <property type="match status" value="1"/>
</dbReference>
<dbReference type="CDD" id="cd02440">
    <property type="entry name" value="AdoMet_MTases"/>
    <property type="match status" value="1"/>
</dbReference>
<dbReference type="PROSITE" id="PS00092">
    <property type="entry name" value="N6_MTASE"/>
    <property type="match status" value="1"/>
</dbReference>
<dbReference type="PIRSF" id="PIRSF037167">
    <property type="entry name" value="Mtase_YfcB_prd"/>
    <property type="match status" value="1"/>
</dbReference>
<dbReference type="GO" id="GO:0005829">
    <property type="term" value="C:cytosol"/>
    <property type="evidence" value="ECO:0007669"/>
    <property type="project" value="TreeGrafter"/>
</dbReference>
<dbReference type="GO" id="GO:0003676">
    <property type="term" value="F:nucleic acid binding"/>
    <property type="evidence" value="ECO:0007669"/>
    <property type="project" value="InterPro"/>
</dbReference>
<dbReference type="GO" id="GO:0036009">
    <property type="term" value="F:protein-glutamine N-methyltransferase activity"/>
    <property type="evidence" value="ECO:0007669"/>
    <property type="project" value="InterPro"/>
</dbReference>
<dbReference type="Proteomes" id="UP000039660">
    <property type="component" value="Unassembled WGS sequence"/>
</dbReference>
<evidence type="ECO:0000259" key="4">
    <source>
        <dbReference type="Pfam" id="PF05175"/>
    </source>
</evidence>
<gene>
    <name evidence="5" type="ORF">NGAL_HAMBI1189_15870</name>
</gene>
<dbReference type="EMBL" id="CCRK01000003">
    <property type="protein sequence ID" value="CDZ46794.1"/>
    <property type="molecule type" value="Genomic_DNA"/>
</dbReference>
<dbReference type="PANTHER" id="PTHR47806">
    <property type="entry name" value="50S RIBOSOMAL PROTEIN L3 GLUTAMINE METHYLTRANSFERASE"/>
    <property type="match status" value="1"/>
</dbReference>
<dbReference type="NCBIfam" id="TIGR00536">
    <property type="entry name" value="hemK_fam"/>
    <property type="match status" value="1"/>
</dbReference>
<evidence type="ECO:0000313" key="6">
    <source>
        <dbReference type="Proteomes" id="UP000039660"/>
    </source>
</evidence>
<evidence type="ECO:0000256" key="1">
    <source>
        <dbReference type="ARBA" id="ARBA00022603"/>
    </source>
</evidence>
<evidence type="ECO:0000313" key="5">
    <source>
        <dbReference type="EMBL" id="CDZ46794.1"/>
    </source>
</evidence>
<dbReference type="InterPro" id="IPR007848">
    <property type="entry name" value="Small_mtfrase_dom"/>
</dbReference>
<proteinExistence type="predicted"/>
<dbReference type="SUPFAM" id="SSF53335">
    <property type="entry name" value="S-adenosyl-L-methionine-dependent methyltransferases"/>
    <property type="match status" value="1"/>
</dbReference>
<dbReference type="PANTHER" id="PTHR47806:SF1">
    <property type="entry name" value="RIBOSOMAL PROTEIN UL3 GLUTAMINE METHYLTRANSFERASE"/>
    <property type="match status" value="1"/>
</dbReference>
<dbReference type="InterPro" id="IPR002052">
    <property type="entry name" value="DNA_methylase_N6_adenine_CS"/>
</dbReference>
<name>A0A0T7GHN2_NEOGA</name>
<keyword evidence="5" id="KW-0689">Ribosomal protein</keyword>
<dbReference type="InterPro" id="IPR029063">
    <property type="entry name" value="SAM-dependent_MTases_sf"/>
</dbReference>
<dbReference type="InterPro" id="IPR004556">
    <property type="entry name" value="HemK-like"/>
</dbReference>
<keyword evidence="3" id="KW-0949">S-adenosyl-L-methionine</keyword>
<dbReference type="Pfam" id="PF05175">
    <property type="entry name" value="MTS"/>
    <property type="match status" value="1"/>
</dbReference>
<evidence type="ECO:0000256" key="3">
    <source>
        <dbReference type="ARBA" id="ARBA00022691"/>
    </source>
</evidence>
<dbReference type="InterPro" id="IPR017127">
    <property type="entry name" value="Ribosome_uL3_MTase"/>
</dbReference>
<dbReference type="GO" id="GO:0005840">
    <property type="term" value="C:ribosome"/>
    <property type="evidence" value="ECO:0007669"/>
    <property type="project" value="UniProtKB-KW"/>
</dbReference>
<dbReference type="AlphaFoldDB" id="A0A0T7GHN2"/>
<organism evidence="5 6">
    <name type="scientific">Neorhizobium galegae bv. officinalis</name>
    <dbReference type="NCBI Taxonomy" id="323656"/>
    <lineage>
        <taxon>Bacteria</taxon>
        <taxon>Pseudomonadati</taxon>
        <taxon>Pseudomonadota</taxon>
        <taxon>Alphaproteobacteria</taxon>
        <taxon>Hyphomicrobiales</taxon>
        <taxon>Rhizobiaceae</taxon>
        <taxon>Rhizobium/Agrobacterium group</taxon>
        <taxon>Neorhizobium</taxon>
    </lineage>
</organism>
<keyword evidence="2 5" id="KW-0808">Transferase</keyword>
<dbReference type="NCBIfam" id="TIGR03533">
    <property type="entry name" value="L3_gln_methyl"/>
    <property type="match status" value="1"/>
</dbReference>
<evidence type="ECO:0000256" key="2">
    <source>
        <dbReference type="ARBA" id="ARBA00022679"/>
    </source>
</evidence>
<protein>
    <submittedName>
        <fullName evidence="5">50S ribosomal protein L3 glutamine methyltransferase</fullName>
    </submittedName>
</protein>
<dbReference type="GO" id="GO:0032259">
    <property type="term" value="P:methylation"/>
    <property type="evidence" value="ECO:0007669"/>
    <property type="project" value="UniProtKB-KW"/>
</dbReference>
<accession>A0A0T7GHN2</accession>
<feature type="domain" description="Methyltransferase small" evidence="4">
    <location>
        <begin position="136"/>
        <end position="236"/>
    </location>
</feature>
<keyword evidence="5" id="KW-0687">Ribonucleoprotein</keyword>
<reference evidence="5 6" key="1">
    <citation type="submission" date="2014-08" db="EMBL/GenBank/DDBJ databases">
        <authorList>
            <person name="Chen Y.-H."/>
        </authorList>
    </citation>
    <scope>NUCLEOTIDE SEQUENCE [LARGE SCALE GENOMIC DNA]</scope>
</reference>
<sequence length="328" mass="36018">MPSGMKDQDQKREMTKTSNMDDITGELVTLRDYWRYAISRFSAANLSYGHGTTTASDDAAFLVLDSLDLPIDALDPFLDARLLPAERRLLAERIDARVTTRKPTSYLTGHAYIQGVRFLVDERVIVPRSHIGEILFSEYLGENGSSFLPDPLSVESAVDICTGSGCLAILAAKFFPNAAVDAVDLSADALEVAKLNVAEHSVEDQVTLLNGDLFTPLGSKKYDLIITNPPYVDHEAMDGFPEEFRSEPAMAFDGGVDGLDLVRRLLAEAQAHLNPEGGMICEIGSGREILEEEFPDLEFLWLETAESQDAVFWISAEALGVKAGKKRK</sequence>